<evidence type="ECO:0000256" key="5">
    <source>
        <dbReference type="ARBA" id="ARBA00023004"/>
    </source>
</evidence>
<evidence type="ECO:0000256" key="1">
    <source>
        <dbReference type="ARBA" id="ARBA00001927"/>
    </source>
</evidence>
<keyword evidence="2 8" id="KW-0813">Transport</keyword>
<keyword evidence="7" id="KW-0003">3Fe-4S</keyword>
<dbReference type="InterPro" id="IPR001080">
    <property type="entry name" value="3Fe4S_ferredoxin"/>
</dbReference>
<keyword evidence="10" id="KW-1185">Reference proteome</keyword>
<evidence type="ECO:0000313" key="9">
    <source>
        <dbReference type="EMBL" id="MFI6496081.1"/>
    </source>
</evidence>
<sequence>MDRERCVSSGQCATWAPEVFGHDEEDGRVVLLEQADGPAVRNAVKSCPSRAITLR</sequence>
<dbReference type="PANTHER" id="PTHR36923:SF3">
    <property type="entry name" value="FERREDOXIN"/>
    <property type="match status" value="1"/>
</dbReference>
<organism evidence="9 10">
    <name type="scientific">Nonomuraea typhae</name>
    <dbReference type="NCBI Taxonomy" id="2603600"/>
    <lineage>
        <taxon>Bacteria</taxon>
        <taxon>Bacillati</taxon>
        <taxon>Actinomycetota</taxon>
        <taxon>Actinomycetes</taxon>
        <taxon>Streptosporangiales</taxon>
        <taxon>Streptosporangiaceae</taxon>
        <taxon>Nonomuraea</taxon>
    </lineage>
</organism>
<dbReference type="Proteomes" id="UP001612741">
    <property type="component" value="Unassembled WGS sequence"/>
</dbReference>
<proteinExistence type="predicted"/>
<dbReference type="PANTHER" id="PTHR36923">
    <property type="entry name" value="FERREDOXIN"/>
    <property type="match status" value="1"/>
</dbReference>
<dbReference type="InterPro" id="IPR051269">
    <property type="entry name" value="Fe-S_cluster_ET"/>
</dbReference>
<dbReference type="SUPFAM" id="SSF54862">
    <property type="entry name" value="4Fe-4S ferredoxins"/>
    <property type="match status" value="1"/>
</dbReference>
<protein>
    <recommendedName>
        <fullName evidence="8">Ferredoxin</fullName>
    </recommendedName>
</protein>
<dbReference type="PRINTS" id="PR00352">
    <property type="entry name" value="3FE4SFRDOXIN"/>
</dbReference>
<evidence type="ECO:0000256" key="3">
    <source>
        <dbReference type="ARBA" id="ARBA00022723"/>
    </source>
</evidence>
<dbReference type="RefSeq" id="WP_397077989.1">
    <property type="nucleotide sequence ID" value="NZ_JBITGY010000001.1"/>
</dbReference>
<accession>A0ABW7YJK7</accession>
<evidence type="ECO:0000256" key="4">
    <source>
        <dbReference type="ARBA" id="ARBA00022982"/>
    </source>
</evidence>
<name>A0ABW7YJK7_9ACTN</name>
<keyword evidence="6 8" id="KW-0411">Iron-sulfur</keyword>
<comment type="caution">
    <text evidence="9">The sequence shown here is derived from an EMBL/GenBank/DDBJ whole genome shotgun (WGS) entry which is preliminary data.</text>
</comment>
<evidence type="ECO:0000256" key="6">
    <source>
        <dbReference type="ARBA" id="ARBA00023014"/>
    </source>
</evidence>
<keyword evidence="3 8" id="KW-0479">Metal-binding</keyword>
<evidence type="ECO:0000313" key="10">
    <source>
        <dbReference type="Proteomes" id="UP001612741"/>
    </source>
</evidence>
<dbReference type="EMBL" id="JBITGY010000001">
    <property type="protein sequence ID" value="MFI6496081.1"/>
    <property type="molecule type" value="Genomic_DNA"/>
</dbReference>
<gene>
    <name evidence="9" type="ORF">ACIBG2_01800</name>
</gene>
<comment type="function">
    <text evidence="8">Ferredoxins are iron-sulfur proteins that transfer electrons in a wide variety of metabolic reactions.</text>
</comment>
<evidence type="ECO:0000256" key="2">
    <source>
        <dbReference type="ARBA" id="ARBA00022448"/>
    </source>
</evidence>
<evidence type="ECO:0000256" key="7">
    <source>
        <dbReference type="ARBA" id="ARBA00023291"/>
    </source>
</evidence>
<reference evidence="9 10" key="1">
    <citation type="submission" date="2024-10" db="EMBL/GenBank/DDBJ databases">
        <title>The Natural Products Discovery Center: Release of the First 8490 Sequenced Strains for Exploring Actinobacteria Biosynthetic Diversity.</title>
        <authorList>
            <person name="Kalkreuter E."/>
            <person name="Kautsar S.A."/>
            <person name="Yang D."/>
            <person name="Bader C.D."/>
            <person name="Teijaro C.N."/>
            <person name="Fluegel L."/>
            <person name="Davis C.M."/>
            <person name="Simpson J.R."/>
            <person name="Lauterbach L."/>
            <person name="Steele A.D."/>
            <person name="Gui C."/>
            <person name="Meng S."/>
            <person name="Li G."/>
            <person name="Viehrig K."/>
            <person name="Ye F."/>
            <person name="Su P."/>
            <person name="Kiefer A.F."/>
            <person name="Nichols A."/>
            <person name="Cepeda A.J."/>
            <person name="Yan W."/>
            <person name="Fan B."/>
            <person name="Jiang Y."/>
            <person name="Adhikari A."/>
            <person name="Zheng C.-J."/>
            <person name="Schuster L."/>
            <person name="Cowan T.M."/>
            <person name="Smanski M.J."/>
            <person name="Chevrette M.G."/>
            <person name="De Carvalho L.P.S."/>
            <person name="Shen B."/>
        </authorList>
    </citation>
    <scope>NUCLEOTIDE SEQUENCE [LARGE SCALE GENOMIC DNA]</scope>
    <source>
        <strain evidence="9 10">NPDC050545</strain>
    </source>
</reference>
<dbReference type="Gene3D" id="3.30.70.20">
    <property type="match status" value="1"/>
</dbReference>
<comment type="cofactor">
    <cofactor evidence="1">
        <name>[3Fe-4S] cluster</name>
        <dbReference type="ChEBI" id="CHEBI:21137"/>
    </cofactor>
</comment>
<keyword evidence="4 8" id="KW-0249">Electron transport</keyword>
<evidence type="ECO:0000256" key="8">
    <source>
        <dbReference type="RuleBase" id="RU368020"/>
    </source>
</evidence>
<dbReference type="Pfam" id="PF13370">
    <property type="entry name" value="Fer4_13"/>
    <property type="match status" value="1"/>
</dbReference>
<keyword evidence="5 8" id="KW-0408">Iron</keyword>